<dbReference type="Pfam" id="PF00408">
    <property type="entry name" value="PGM_PMM_IV"/>
    <property type="match status" value="1"/>
</dbReference>
<dbReference type="InterPro" id="IPR036900">
    <property type="entry name" value="A-D-PHexomutase_C_sf"/>
</dbReference>
<feature type="domain" description="Alpha-D-phosphohexomutase alpha/beta/alpha" evidence="10">
    <location>
        <begin position="257"/>
        <end position="360"/>
    </location>
</feature>
<dbReference type="GO" id="GO:0005975">
    <property type="term" value="P:carbohydrate metabolic process"/>
    <property type="evidence" value="ECO:0007669"/>
    <property type="project" value="InterPro"/>
</dbReference>
<dbReference type="GO" id="GO:0046872">
    <property type="term" value="F:metal ion binding"/>
    <property type="evidence" value="ECO:0007669"/>
    <property type="project" value="UniProtKB-KW"/>
</dbReference>
<organism evidence="11">
    <name type="scientific">hydrothermal vent metagenome</name>
    <dbReference type="NCBI Taxonomy" id="652676"/>
    <lineage>
        <taxon>unclassified sequences</taxon>
        <taxon>metagenomes</taxon>
        <taxon>ecological metagenomes</taxon>
    </lineage>
</organism>
<evidence type="ECO:0000256" key="5">
    <source>
        <dbReference type="ARBA" id="ARBA00022842"/>
    </source>
</evidence>
<dbReference type="EMBL" id="UOFP01000227">
    <property type="protein sequence ID" value="VAW88560.1"/>
    <property type="molecule type" value="Genomic_DNA"/>
</dbReference>
<evidence type="ECO:0000313" key="11">
    <source>
        <dbReference type="EMBL" id="VAW88560.1"/>
    </source>
</evidence>
<sequence length="459" mass="49775">MNTHPPASIFKAYDIRGIVGKELTEEGIRLIGCALGSEACARGESHFYCGRDGRLSSYQFHQALIRGLLSTGCHVTDLGCVPTPVAGFAALALGEGNMAMITASHNPPNYNGVKMMLGGESLSGEEIQLLYQRIVQQDFCEGDGQCQPQDVLPDYFSAILKCIKLSRPLRVVVDCGNGVAGIIAPKLLKLLGCQVIELFCDIDGRFPHHHPNPSDPQNLVTLIAAVIDNQADLGFAFDGDGDRLGVIAPDGRIIWADLQMILFAEDILSRQPNANIVFDIKSTRHLARRIDAAGGHPILCASGYTLIKAKMKACRAALAGEMSGHIFFSDSWYGLDDACFSAARLLAIVAAHEAGSQALFDGLPRPSVTPELYLGMPEGDASIFVEQLKKVSHFTDASRITIDGLRLEFTNGWGLVRASNTTPSLVFRFEGVNEVALKQIQRRFHDLILSQDPTLVLPF</sequence>
<dbReference type="Pfam" id="PF02878">
    <property type="entry name" value="PGM_PMM_I"/>
    <property type="match status" value="1"/>
</dbReference>
<dbReference type="InterPro" id="IPR005846">
    <property type="entry name" value="A-D-PHexomutase_a/b/a-III"/>
</dbReference>
<protein>
    <submittedName>
        <fullName evidence="11">Phosphoglucomutase @ Phosphomannomutase</fullName>
        <ecNumber evidence="11">5.4.2.2</ecNumber>
        <ecNumber evidence="11">5.4.2.8</ecNumber>
    </submittedName>
</protein>
<dbReference type="PANTHER" id="PTHR43771">
    <property type="entry name" value="PHOSPHOMANNOMUTASE"/>
    <property type="match status" value="1"/>
</dbReference>
<evidence type="ECO:0000259" key="10">
    <source>
        <dbReference type="Pfam" id="PF02880"/>
    </source>
</evidence>
<keyword evidence="4" id="KW-0479">Metal-binding</keyword>
<dbReference type="EC" id="5.4.2.2" evidence="11"/>
<proteinExistence type="inferred from homology"/>
<dbReference type="InterPro" id="IPR016055">
    <property type="entry name" value="A-D-PHexomutase_a/b/a-I/II/III"/>
</dbReference>
<dbReference type="AlphaFoldDB" id="A0A3B0ZHL1"/>
<dbReference type="PRINTS" id="PR00509">
    <property type="entry name" value="PGMPMM"/>
</dbReference>
<evidence type="ECO:0000256" key="3">
    <source>
        <dbReference type="ARBA" id="ARBA00022553"/>
    </source>
</evidence>
<keyword evidence="6 11" id="KW-0413">Isomerase</keyword>
<dbReference type="CDD" id="cd03089">
    <property type="entry name" value="PMM_PGM"/>
    <property type="match status" value="1"/>
</dbReference>
<evidence type="ECO:0000256" key="2">
    <source>
        <dbReference type="ARBA" id="ARBA00010231"/>
    </source>
</evidence>
<gene>
    <name evidence="11" type="ORF">MNBD_GAMMA18-1326</name>
</gene>
<dbReference type="InterPro" id="IPR005841">
    <property type="entry name" value="Alpha-D-phosphohexomutase_SF"/>
</dbReference>
<dbReference type="InterPro" id="IPR005844">
    <property type="entry name" value="A-D-PHexomutase_a/b/a-I"/>
</dbReference>
<evidence type="ECO:0000259" key="9">
    <source>
        <dbReference type="Pfam" id="PF02879"/>
    </source>
</evidence>
<dbReference type="SUPFAM" id="SSF53738">
    <property type="entry name" value="Phosphoglucomutase, first 3 domains"/>
    <property type="match status" value="3"/>
</dbReference>
<evidence type="ECO:0000256" key="4">
    <source>
        <dbReference type="ARBA" id="ARBA00022723"/>
    </source>
</evidence>
<evidence type="ECO:0000256" key="6">
    <source>
        <dbReference type="ARBA" id="ARBA00023235"/>
    </source>
</evidence>
<evidence type="ECO:0000256" key="1">
    <source>
        <dbReference type="ARBA" id="ARBA00001946"/>
    </source>
</evidence>
<keyword evidence="5" id="KW-0460">Magnesium</keyword>
<keyword evidence="3" id="KW-0597">Phosphoprotein</keyword>
<comment type="cofactor">
    <cofactor evidence="1">
        <name>Mg(2+)</name>
        <dbReference type="ChEBI" id="CHEBI:18420"/>
    </cofactor>
</comment>
<comment type="similarity">
    <text evidence="2">Belongs to the phosphohexose mutase family.</text>
</comment>
<dbReference type="InterPro" id="IPR005843">
    <property type="entry name" value="A-D-PHexomutase_C"/>
</dbReference>
<dbReference type="GO" id="GO:0004615">
    <property type="term" value="F:phosphomannomutase activity"/>
    <property type="evidence" value="ECO:0007669"/>
    <property type="project" value="UniProtKB-EC"/>
</dbReference>
<feature type="domain" description="Alpha-D-phosphohexomutase alpha/beta/alpha" evidence="8">
    <location>
        <begin position="9"/>
        <end position="138"/>
    </location>
</feature>
<feature type="domain" description="Alpha-D-phosphohexomutase C-terminal" evidence="7">
    <location>
        <begin position="385"/>
        <end position="444"/>
    </location>
</feature>
<dbReference type="GO" id="GO:0004614">
    <property type="term" value="F:phosphoglucomutase activity"/>
    <property type="evidence" value="ECO:0007669"/>
    <property type="project" value="UniProtKB-EC"/>
</dbReference>
<dbReference type="SUPFAM" id="SSF55957">
    <property type="entry name" value="Phosphoglucomutase, C-terminal domain"/>
    <property type="match status" value="1"/>
</dbReference>
<dbReference type="EC" id="5.4.2.8" evidence="11"/>
<dbReference type="InterPro" id="IPR005845">
    <property type="entry name" value="A-D-PHexomutase_a/b/a-II"/>
</dbReference>
<reference evidence="11" key="1">
    <citation type="submission" date="2018-06" db="EMBL/GenBank/DDBJ databases">
        <authorList>
            <person name="Zhirakovskaya E."/>
        </authorList>
    </citation>
    <scope>NUCLEOTIDE SEQUENCE</scope>
</reference>
<dbReference type="PANTHER" id="PTHR43771:SF2">
    <property type="entry name" value="PHOSPHOMANNOMUTASE_PHOSPHOGLUCOMUTASE"/>
    <property type="match status" value="1"/>
</dbReference>
<evidence type="ECO:0000259" key="7">
    <source>
        <dbReference type="Pfam" id="PF00408"/>
    </source>
</evidence>
<evidence type="ECO:0000259" key="8">
    <source>
        <dbReference type="Pfam" id="PF02878"/>
    </source>
</evidence>
<accession>A0A3B0ZHL1</accession>
<feature type="domain" description="Alpha-D-phosphohexomutase alpha/beta/alpha" evidence="9">
    <location>
        <begin position="155"/>
        <end position="251"/>
    </location>
</feature>
<dbReference type="Gene3D" id="3.30.310.50">
    <property type="entry name" value="Alpha-D-phosphohexomutase, C-terminal domain"/>
    <property type="match status" value="1"/>
</dbReference>
<name>A0A3B0ZHL1_9ZZZZ</name>
<dbReference type="Pfam" id="PF02880">
    <property type="entry name" value="PGM_PMM_III"/>
    <property type="match status" value="1"/>
</dbReference>
<dbReference type="Gene3D" id="3.40.120.10">
    <property type="entry name" value="Alpha-D-Glucose-1,6-Bisphosphate, subunit A, domain 3"/>
    <property type="match status" value="3"/>
</dbReference>
<dbReference type="Pfam" id="PF02879">
    <property type="entry name" value="PGM_PMM_II"/>
    <property type="match status" value="1"/>
</dbReference>